<reference evidence="2" key="1">
    <citation type="journal article" date="2019" name="Int. J. Syst. Evol. Microbiol.">
        <title>The Global Catalogue of Microorganisms (GCM) 10K type strain sequencing project: providing services to taxonomists for standard genome sequencing and annotation.</title>
        <authorList>
            <consortium name="The Broad Institute Genomics Platform"/>
            <consortium name="The Broad Institute Genome Sequencing Center for Infectious Disease"/>
            <person name="Wu L."/>
            <person name="Ma J."/>
        </authorList>
    </citation>
    <scope>NUCLEOTIDE SEQUENCE [LARGE SCALE GENOMIC DNA]</scope>
    <source>
        <strain evidence="2">CCUG 38813</strain>
    </source>
</reference>
<evidence type="ECO:0000313" key="2">
    <source>
        <dbReference type="Proteomes" id="UP001596031"/>
    </source>
</evidence>
<keyword evidence="2" id="KW-1185">Reference proteome</keyword>
<name>A0ABW0PG44_9BURK</name>
<sequence>MRDRTDSSQAAFHRRWGHLRRARVRALAWLLDSPDLLDVAAPQWQGRIASTGPVTPAVERWLRQLDQDPAPLDAALGPRVYTRLGLYAEKLMAFYFQEQGRLVAHGLQIRASRNDTVGEFDFLLEAGADALEHIEFATKFYLLQGVEAGQEFDALVGPNLADSLGAKMRKIFGRQLALGAHPAAQPLLPRPVTLARALVKGWLFYPAGSWPALSGIGAGHCRGFWCALGELDAFDADAFLVLPKLQWLAPFRAGHAEWLMNRAQLHAELEARFETNPSPVLVAVVRAAPGVVEEVERGFIVPDDWRARAQARTAEEGRAEDASQNIIC</sequence>
<dbReference type="Proteomes" id="UP001596031">
    <property type="component" value="Unassembled WGS sequence"/>
</dbReference>
<gene>
    <name evidence="1" type="ORF">ACFPOU_09075</name>
</gene>
<accession>A0ABW0PG44</accession>
<protein>
    <submittedName>
        <fullName evidence="1">DUF1853 family protein</fullName>
    </submittedName>
</protein>
<dbReference type="EMBL" id="JBHSMS010000028">
    <property type="protein sequence ID" value="MFC5511278.1"/>
    <property type="molecule type" value="Genomic_DNA"/>
</dbReference>
<organism evidence="1 2">
    <name type="scientific">Massilia jejuensis</name>
    <dbReference type="NCBI Taxonomy" id="648894"/>
    <lineage>
        <taxon>Bacteria</taxon>
        <taxon>Pseudomonadati</taxon>
        <taxon>Pseudomonadota</taxon>
        <taxon>Betaproteobacteria</taxon>
        <taxon>Burkholderiales</taxon>
        <taxon>Oxalobacteraceae</taxon>
        <taxon>Telluria group</taxon>
        <taxon>Massilia</taxon>
    </lineage>
</organism>
<dbReference type="Pfam" id="PF08907">
    <property type="entry name" value="DUF1853"/>
    <property type="match status" value="1"/>
</dbReference>
<comment type="caution">
    <text evidence="1">The sequence shown here is derived from an EMBL/GenBank/DDBJ whole genome shotgun (WGS) entry which is preliminary data.</text>
</comment>
<dbReference type="RefSeq" id="WP_379719686.1">
    <property type="nucleotide sequence ID" value="NZ_JBHSMS010000028.1"/>
</dbReference>
<dbReference type="InterPro" id="IPR015003">
    <property type="entry name" value="DUF1853"/>
</dbReference>
<proteinExistence type="predicted"/>
<evidence type="ECO:0000313" key="1">
    <source>
        <dbReference type="EMBL" id="MFC5511278.1"/>
    </source>
</evidence>